<dbReference type="PROSITE" id="PS51257">
    <property type="entry name" value="PROKAR_LIPOPROTEIN"/>
    <property type="match status" value="1"/>
</dbReference>
<feature type="region of interest" description="Disordered" evidence="2">
    <location>
        <begin position="2357"/>
        <end position="2395"/>
    </location>
</feature>
<sequence>MSKTSLPITLLFVHLLVCSCDALYYRLINGNNTAGVLQASYSSSTWGTVCGSFNDAAASVACSSIGLSGYVGRVVPTSLYGIGYGSIMMSNVNCASPTSSSLDYCQYTNQSATVCGHDSDVSISCVLPSQPAGMSFALLNGTYGPVMYRNSSSSSWSPVCGYNSDIASAACRSLNPSLNSYASGYSYSTIAANDATMIVSLCSTLPNVTLDRCMATFGSSSSCTGTYITNCGLVPYAARLANQSDAFTGLLEVRPADGFPWGTVCNQNITGFNPTVLCRIAGHPGTIGSIVPRPSSYGTEPASKPIYFSTLNCPSNTTSSTSSCTFSTDVSACTHDRDVFLRCDVPTSAGASSWEFVSNNNLNSYQPLLVRPNASAPWGGVCRTSLNGYVAQTACKSIGYPLATYTYTSSMSRLSFGGPVYMYNVQCDVNARNLTQCLFTTTSTSSCSSIITLNCQSTYFSLQFSGGTLLPRTQYGGLLQVRPSSGGTLLPRTQSGGLLQVRPSGGTMGWGDVCNDGTFTTANATYACNQQYFTGRVGQLTNRYGNSLLNRTLVSNFNCTGVTDGLAQCRVTQPESPCASVVGIDCIIPTTQQNTYEFSIADVPLNQYEPVLMRPNSSAPWLPICGSWSLSSNTALSLCQQLGYPTTYAYSYGSTSTGEFVGSDRYQISDLNCASPATPLQNCVQTSNIVNRIPYSQCPSLTVLYCSTTSYQNAYFLSGPNTTTGLLQTSWNQPGTLCSLPSFSGNAPNVACATVGLLGYSGALRFVGAGSGPIIESAFSCPYTNMTTLSQCTSSPPTSSCTHQNDIGLYCAVPTLTDATRLDVMRNPSNVVFVRSSASNPWASICYDSVTSNNPNSIARAVCASVGLANYSSTWSYTYSDPNQGNGGSTLYRVSCADVYNITNILGPQSVMIPVTSNNPNSIARAVCASVGLANYSSTWSYTYSDPNQGNGGSTLYRVSCADVYNITNLGQCLYSTDAPSGGCSRFLVVYCYTNSWQYALFGGPDAYSGMVAVRPSSYAPWGSVCGLGATSLVATYLCNHAGFVGYQGKVIASVGSASGPVYQSNFSCVPGNGVPTCTYNGTSANGCTSASAINIACSKPAPRVNWAYSLPSFGSTISQPFMLRPNSDSSWGYIAYGSSVSASVACNSVNPNVPTYGSTSWVYAPAGSVIYLATWGCAQDAKTVGDCLANVTTYTTEFSTSVLGLACYYWPSAWQAQIASSQSSALNNLLDISPTSGLLQVRPSSSAPWGTVCNNGFQSTSTICTQILGSLGYGLVGKSTTQFGAGSGPIYMSSLSCPTGSSGVGYCTYTNQTATASLGGCSHSNDVGIECVVPPARTGWTYQPEDGCNPQNTYCPVIATQDGQTNASKICYYTDSSDPQFQYFNSNSAIAICNSFGFAGSYSYSSIEVDGSTTEGRIGLSCASNITAVGTAQRCLQTSVSSCRYNYVVTVYCGASSWDYRLTNTQNTSSTVVGTLIATPANGQSGVVCGSGIDSTAATVACNTLGLTGTVGSVNIIAASSTGFPVVTNLLNCSFVTDYVYSSLSQCRVGVLSDASTCTTAAQLVCTIPSTTWSLQKQWSSSSYNTLYVRPNASSAWGLLCSTQVSDQTATSVCNTAFPTYSGLWSGRSSYSYISSASSSELVPLQLRCHCVLWRIKLGLPTHQHTEHKLHGSGNINRNASQWTKRCCVRLRHRLDSSDCCMLDTGTHWNCGQREHHRRVKHRVSGGDELAELLLCDRLRVFLIVTVQGRCVEASTCTTAAQLVCTIPSTTWSLQKQWSSSSYNTLYVRPNASSAWGLLCSTQVSDQTATSVCNTAFPTYSGLWSGRSSYSYISSASSVYPIYASAAACSPNASFSNCIVQPYVSTSTSGCNYFAAVSCVFTMTGFNFRLRTSDPALIGMSSSANVSFGVVELRPKSNAANNSSAWGTLCNNRLMTMPTADSLCALLGRLDSVGSFVACPTSTSADSFGMPIYARDLDCDSVEYCYGSSPHYNQDTNGYCSHRNDTCIICSPSSASGNGGGILVNPGAGSWSVALQTLTATSVDYSDTFPLLFVRPNQSMAWGHVCNGTTLGINEANMFCRWLGCTNNCRAQMSTTSLGSQYGPVFASQVRCPPNANNIGDCTFWQYTNATSACPQTDAVSLICVPQYQPSVPPNVPYTTLATNCAALFLLTSSTQAAALQLAIFKSFGVLVNVSSTASLDANPTNAQASILVMFPSTAVRNAVVAAASDITSTFSAQNSYVLGASSLSTSSPGAPASGESSSNAGVVAGSTVGAIVVLAIFAIAAYQYSRKAAQQEQEQKQGGAEIMLSNFIPPNSAQSVQQPYAVPVQGGATFTPQTGMGYAPPQPQPLGYAPQPGYAAPVQPMAHTQPPQFAQGGAGSVSINQEHPDAIEL</sequence>
<organism evidence="6 7">
    <name type="scientific">Bodo saltans</name>
    <name type="common">Flagellated protozoan</name>
    <dbReference type="NCBI Taxonomy" id="75058"/>
    <lineage>
        <taxon>Eukaryota</taxon>
        <taxon>Discoba</taxon>
        <taxon>Euglenozoa</taxon>
        <taxon>Kinetoplastea</taxon>
        <taxon>Metakinetoplastina</taxon>
        <taxon>Eubodonida</taxon>
        <taxon>Bodonidae</taxon>
        <taxon>Bodo</taxon>
    </lineage>
</organism>
<proteinExistence type="predicted"/>
<feature type="domain" description="SRCR" evidence="5">
    <location>
        <begin position="1889"/>
        <end position="2012"/>
    </location>
</feature>
<dbReference type="EMBL" id="CYKH01001745">
    <property type="protein sequence ID" value="CUG89491.1"/>
    <property type="molecule type" value="Genomic_DNA"/>
</dbReference>
<evidence type="ECO:0000256" key="4">
    <source>
        <dbReference type="SAM" id="SignalP"/>
    </source>
</evidence>
<protein>
    <submittedName>
        <fullName evidence="6">Membrane-associated protein, putative</fullName>
    </submittedName>
</protein>
<accession>A0A0S4JHT9</accession>
<feature type="domain" description="SRCR" evidence="5">
    <location>
        <begin position="481"/>
        <end position="587"/>
    </location>
</feature>
<dbReference type="SMART" id="SM00202">
    <property type="entry name" value="SR"/>
    <property type="match status" value="6"/>
</dbReference>
<name>A0A0S4JHT9_BODSA</name>
<keyword evidence="1" id="KW-1015">Disulfide bond</keyword>
<dbReference type="VEuPathDB" id="TriTrypDB:BSAL_07800"/>
<dbReference type="InterPro" id="IPR036772">
    <property type="entry name" value="SRCR-like_dom_sf"/>
</dbReference>
<dbReference type="OrthoDB" id="536948at2759"/>
<dbReference type="VEuPathDB" id="TriTrypDB:BSAL_76685"/>
<keyword evidence="4" id="KW-0732">Signal</keyword>
<keyword evidence="3" id="KW-0472">Membrane</keyword>
<dbReference type="InterPro" id="IPR001190">
    <property type="entry name" value="SRCR"/>
</dbReference>
<dbReference type="PANTHER" id="PTHR48071">
    <property type="entry name" value="SRCR DOMAIN-CONTAINING PROTEIN"/>
    <property type="match status" value="1"/>
</dbReference>
<feature type="domain" description="SRCR" evidence="5">
    <location>
        <begin position="25"/>
        <end position="126"/>
    </location>
</feature>
<evidence type="ECO:0000259" key="5">
    <source>
        <dbReference type="PROSITE" id="PS50287"/>
    </source>
</evidence>
<reference evidence="7" key="1">
    <citation type="submission" date="2015-09" db="EMBL/GenBank/DDBJ databases">
        <authorList>
            <consortium name="Pathogen Informatics"/>
        </authorList>
    </citation>
    <scope>NUCLEOTIDE SEQUENCE [LARGE SCALE GENOMIC DNA]</scope>
    <source>
        <strain evidence="7">Lake Konstanz</strain>
    </source>
</reference>
<feature type="domain" description="SRCR" evidence="5">
    <location>
        <begin position="999"/>
        <end position="1099"/>
    </location>
</feature>
<evidence type="ECO:0000256" key="3">
    <source>
        <dbReference type="SAM" id="Phobius"/>
    </source>
</evidence>
<dbReference type="GO" id="GO:0016020">
    <property type="term" value="C:membrane"/>
    <property type="evidence" value="ECO:0007669"/>
    <property type="project" value="InterPro"/>
</dbReference>
<evidence type="ECO:0000313" key="7">
    <source>
        <dbReference type="Proteomes" id="UP000051952"/>
    </source>
</evidence>
<keyword evidence="7" id="KW-1185">Reference proteome</keyword>
<feature type="domain" description="SRCR" evidence="5">
    <location>
        <begin position="238"/>
        <end position="344"/>
    </location>
</feature>
<evidence type="ECO:0000313" key="6">
    <source>
        <dbReference type="EMBL" id="CUG89491.1"/>
    </source>
</evidence>
<dbReference type="SUPFAM" id="SSF56487">
    <property type="entry name" value="SRCR-like"/>
    <property type="match status" value="10"/>
</dbReference>
<dbReference type="Proteomes" id="UP000051952">
    <property type="component" value="Unassembled WGS sequence"/>
</dbReference>
<evidence type="ECO:0000256" key="1">
    <source>
        <dbReference type="ARBA" id="ARBA00023157"/>
    </source>
</evidence>
<feature type="domain" description="SRCR" evidence="5">
    <location>
        <begin position="354"/>
        <end position="456"/>
    </location>
</feature>
<dbReference type="Gene3D" id="3.10.250.10">
    <property type="entry name" value="SRCR-like domain"/>
    <property type="match status" value="10"/>
</dbReference>
<dbReference type="Pfam" id="PF00530">
    <property type="entry name" value="SRCR"/>
    <property type="match status" value="6"/>
</dbReference>
<feature type="domain" description="SRCR" evidence="5">
    <location>
        <begin position="1461"/>
        <end position="1568"/>
    </location>
</feature>
<dbReference type="PROSITE" id="PS50287">
    <property type="entry name" value="SRCR_2"/>
    <property type="match status" value="11"/>
</dbReference>
<feature type="transmembrane region" description="Helical" evidence="3">
    <location>
        <begin position="2266"/>
        <end position="2288"/>
    </location>
</feature>
<feature type="domain" description="SRCR" evidence="5">
    <location>
        <begin position="611"/>
        <end position="707"/>
    </location>
</feature>
<feature type="chain" id="PRO_5006622428" evidence="4">
    <location>
        <begin position="23"/>
        <end position="2395"/>
    </location>
</feature>
<feature type="domain" description="SRCR" evidence="5">
    <location>
        <begin position="714"/>
        <end position="812"/>
    </location>
</feature>
<keyword evidence="3" id="KW-0812">Transmembrane</keyword>
<feature type="domain" description="SRCR" evidence="5">
    <location>
        <begin position="1217"/>
        <end position="1333"/>
    </location>
</feature>
<feature type="signal peptide" evidence="4">
    <location>
        <begin position="1"/>
        <end position="22"/>
    </location>
</feature>
<feature type="domain" description="SRCR" evidence="5">
    <location>
        <begin position="2036"/>
        <end position="2146"/>
    </location>
</feature>
<dbReference type="PANTHER" id="PTHR48071:SF18">
    <property type="entry name" value="DELETED IN MALIGNANT BRAIN TUMORS 1 PROTEIN-RELATED"/>
    <property type="match status" value="1"/>
</dbReference>
<keyword evidence="3" id="KW-1133">Transmembrane helix</keyword>
<evidence type="ECO:0000256" key="2">
    <source>
        <dbReference type="SAM" id="MobiDB-lite"/>
    </source>
</evidence>
<gene>
    <name evidence="6" type="ORF">BSAL_21695</name>
</gene>